<dbReference type="AlphaFoldDB" id="A0A2A2EDH0"/>
<dbReference type="Proteomes" id="UP000218399">
    <property type="component" value="Unassembled WGS sequence"/>
</dbReference>
<gene>
    <name evidence="1" type="ORF">B1526_1344</name>
</gene>
<comment type="caution">
    <text evidence="1">The sequence shown here is derived from an EMBL/GenBank/DDBJ whole genome shotgun (WGS) entry which is preliminary data.</text>
</comment>
<keyword evidence="2" id="KW-1185">Reference proteome</keyword>
<dbReference type="RefSeq" id="WP_235607091.1">
    <property type="nucleotide sequence ID" value="NZ_MVOH01000015.1"/>
</dbReference>
<dbReference type="InterPro" id="IPR007423">
    <property type="entry name" value="Sel_put"/>
</dbReference>
<evidence type="ECO:0000313" key="1">
    <source>
        <dbReference type="EMBL" id="PAU67259.1"/>
    </source>
</evidence>
<dbReference type="EMBL" id="MVOH01000015">
    <property type="protein sequence ID" value="PAU67259.1"/>
    <property type="molecule type" value="Genomic_DNA"/>
</dbReference>
<proteinExistence type="predicted"/>
<accession>A0A2A2EDH0</accession>
<evidence type="ECO:0000313" key="2">
    <source>
        <dbReference type="Proteomes" id="UP000218399"/>
    </source>
</evidence>
<sequence length="72" mass="8568">MTAVALRMAQAAMRVWRGVVWYVRELSGEARYDHYLEHMRRDHPGTCTLTEREFLRARERAEREHPNTSCCC</sequence>
<protein>
    <submittedName>
        <fullName evidence="1">Carbon starvation protein A</fullName>
    </submittedName>
</protein>
<reference evidence="1 2" key="1">
    <citation type="journal article" date="2017" name="ISME J.">
        <title>Unveiling bifidobacterial biogeography across the mammalian branch of the tree of life.</title>
        <authorList>
            <person name="Milani C."/>
            <person name="Mangifesta M."/>
            <person name="Mancabelli L."/>
            <person name="Lugli G.A."/>
            <person name="James K."/>
            <person name="Duranti S."/>
            <person name="Turroni F."/>
            <person name="Ferrario C."/>
            <person name="Ossiprandi M.C."/>
            <person name="van Sinderen D."/>
            <person name="Ventura M."/>
        </authorList>
    </citation>
    <scope>NUCLEOTIDE SEQUENCE [LARGE SCALE GENOMIC DNA]</scope>
    <source>
        <strain evidence="2">Ham19E</strain>
    </source>
</reference>
<name>A0A2A2EDH0_9BIFI</name>
<organism evidence="1 2">
    <name type="scientific">Bifidobacterium criceti</name>
    <dbReference type="NCBI Taxonomy" id="1960969"/>
    <lineage>
        <taxon>Bacteria</taxon>
        <taxon>Bacillati</taxon>
        <taxon>Actinomycetota</taxon>
        <taxon>Actinomycetes</taxon>
        <taxon>Bifidobacteriales</taxon>
        <taxon>Bifidobacteriaceae</taxon>
        <taxon>Bifidobacterium</taxon>
    </lineage>
</organism>
<dbReference type="Pfam" id="PF04328">
    <property type="entry name" value="Sel_put"/>
    <property type="match status" value="1"/>
</dbReference>